<evidence type="ECO:0000313" key="3">
    <source>
        <dbReference type="Proteomes" id="UP000003959"/>
    </source>
</evidence>
<keyword evidence="1" id="KW-0812">Transmembrane</keyword>
<feature type="transmembrane region" description="Helical" evidence="1">
    <location>
        <begin position="45"/>
        <end position="67"/>
    </location>
</feature>
<evidence type="ECO:0000313" key="2">
    <source>
        <dbReference type="EMBL" id="EGJ33801.1"/>
    </source>
</evidence>
<dbReference type="eggNOG" id="COG4191">
    <property type="taxonomic scope" value="Bacteria"/>
</dbReference>
<keyword evidence="1" id="KW-1133">Transmembrane helix</keyword>
<accession>F4XNN8</accession>
<proteinExistence type="predicted"/>
<sequence>MGKQSYTIVAKALTNFDSEATVVLVRGTTGSSFNQFLRNNLELELTVLAIALIADVFLAILLGRAIAKPLKQLQKLPKNLLLAIWKRESRCGRKMK</sequence>
<keyword evidence="1" id="KW-0472">Membrane</keyword>
<dbReference type="RefSeq" id="WP_008180671.1">
    <property type="nucleotide sequence ID" value="NZ_GL890840.1"/>
</dbReference>
<dbReference type="Proteomes" id="UP000003959">
    <property type="component" value="Unassembled WGS sequence"/>
</dbReference>
<keyword evidence="3" id="KW-1185">Reference proteome</keyword>
<evidence type="ECO:0000256" key="1">
    <source>
        <dbReference type="SAM" id="Phobius"/>
    </source>
</evidence>
<name>F4XNN8_9CYAN</name>
<gene>
    <name evidence="2" type="ORF">LYNGBM3L_22660</name>
</gene>
<protein>
    <submittedName>
        <fullName evidence="2">Uncharacterized protein</fullName>
    </submittedName>
</protein>
<dbReference type="EMBL" id="GL890840">
    <property type="protein sequence ID" value="EGJ33801.1"/>
    <property type="molecule type" value="Genomic_DNA"/>
</dbReference>
<organism evidence="2 3">
    <name type="scientific">Moorena producens 3L</name>
    <dbReference type="NCBI Taxonomy" id="489825"/>
    <lineage>
        <taxon>Bacteria</taxon>
        <taxon>Bacillati</taxon>
        <taxon>Cyanobacteriota</taxon>
        <taxon>Cyanophyceae</taxon>
        <taxon>Coleofasciculales</taxon>
        <taxon>Coleofasciculaceae</taxon>
        <taxon>Moorena</taxon>
    </lineage>
</organism>
<dbReference type="HOGENOM" id="CLU_2356637_0_0_3"/>
<dbReference type="AlphaFoldDB" id="F4XNN8"/>
<reference evidence="3" key="1">
    <citation type="journal article" date="2011" name="Proc. Natl. Acad. Sci. U.S.A.">
        <title>Genomic insights into the physiology and ecology of the marine filamentous cyanobacterium Lyngbya majuscula.</title>
        <authorList>
            <person name="Jones A.C."/>
            <person name="Monroe E.A."/>
            <person name="Podell S."/>
            <person name="Hess W.R."/>
            <person name="Klages S."/>
            <person name="Esquenazi E."/>
            <person name="Niessen S."/>
            <person name="Hoover H."/>
            <person name="Rothmann M."/>
            <person name="Lasken R.S."/>
            <person name="Yates J.R.III."/>
            <person name="Reinhardt R."/>
            <person name="Kube M."/>
            <person name="Burkart M.D."/>
            <person name="Allen E.E."/>
            <person name="Dorrestein P.C."/>
            <person name="Gerwick W.H."/>
            <person name="Gerwick L."/>
        </authorList>
    </citation>
    <scope>NUCLEOTIDE SEQUENCE [LARGE SCALE GENOMIC DNA]</scope>
    <source>
        <strain evidence="3">3L</strain>
    </source>
</reference>